<evidence type="ECO:0000313" key="3">
    <source>
        <dbReference type="Proteomes" id="UP000663722"/>
    </source>
</evidence>
<feature type="transmembrane region" description="Helical" evidence="1">
    <location>
        <begin position="16"/>
        <end position="34"/>
    </location>
</feature>
<dbReference type="EMBL" id="CP061800">
    <property type="protein sequence ID" value="QTA90707.1"/>
    <property type="molecule type" value="Genomic_DNA"/>
</dbReference>
<proteinExistence type="predicted"/>
<protein>
    <submittedName>
        <fullName evidence="2">Uncharacterized protein</fullName>
    </submittedName>
</protein>
<evidence type="ECO:0000313" key="2">
    <source>
        <dbReference type="EMBL" id="QTA90707.1"/>
    </source>
</evidence>
<organism evidence="2 3">
    <name type="scientific">Desulfonema magnum</name>
    <dbReference type="NCBI Taxonomy" id="45655"/>
    <lineage>
        <taxon>Bacteria</taxon>
        <taxon>Pseudomonadati</taxon>
        <taxon>Thermodesulfobacteriota</taxon>
        <taxon>Desulfobacteria</taxon>
        <taxon>Desulfobacterales</taxon>
        <taxon>Desulfococcaceae</taxon>
        <taxon>Desulfonema</taxon>
    </lineage>
</organism>
<reference evidence="2" key="1">
    <citation type="journal article" date="2021" name="Microb. Physiol.">
        <title>Proteogenomic Insights into the Physiology of Marine, Sulfate-Reducing, Filamentous Desulfonema limicola and Desulfonema magnum.</title>
        <authorList>
            <person name="Schnaars V."/>
            <person name="Wohlbrand L."/>
            <person name="Scheve S."/>
            <person name="Hinrichs C."/>
            <person name="Reinhardt R."/>
            <person name="Rabus R."/>
        </authorList>
    </citation>
    <scope>NUCLEOTIDE SEQUENCE</scope>
    <source>
        <strain evidence="2">4be13</strain>
    </source>
</reference>
<name>A0A975BSM8_9BACT</name>
<dbReference type="AlphaFoldDB" id="A0A975BSM8"/>
<gene>
    <name evidence="2" type="ORF">dnm_067680</name>
</gene>
<keyword evidence="1" id="KW-0472">Membrane</keyword>
<accession>A0A975BSM8</accession>
<keyword evidence="3" id="KW-1185">Reference proteome</keyword>
<sequence length="50" mass="6127">MEKSFAKFRKDDRTRVSLLPIFFVLYTNLYYNSIQFKIYKLPLSVRIIHI</sequence>
<evidence type="ECO:0000256" key="1">
    <source>
        <dbReference type="SAM" id="Phobius"/>
    </source>
</evidence>
<dbReference type="KEGG" id="dmm:dnm_067680"/>
<keyword evidence="1" id="KW-1133">Transmembrane helix</keyword>
<keyword evidence="1" id="KW-0812">Transmembrane</keyword>
<dbReference type="Proteomes" id="UP000663722">
    <property type="component" value="Chromosome"/>
</dbReference>